<feature type="compositionally biased region" description="Low complexity" evidence="1">
    <location>
        <begin position="199"/>
        <end position="212"/>
    </location>
</feature>
<reference evidence="3 4" key="1">
    <citation type="journal article" date="2014" name="Genome Announc.">
        <title>Draft Genome Sequence of the Antitrypanosomally Active Sponge-Associated Bacterium Actinokineospora sp. Strain EG49.</title>
        <authorList>
            <person name="Harjes J."/>
            <person name="Ryu T."/>
            <person name="Abdelmohsen U.R."/>
            <person name="Moitinho-Silva L."/>
            <person name="Horn H."/>
            <person name="Ravasi T."/>
            <person name="Hentschel U."/>
        </authorList>
    </citation>
    <scope>NUCLEOTIDE SEQUENCE [LARGE SCALE GENOMIC DNA]</scope>
    <source>
        <strain evidence="3 4">EG49</strain>
    </source>
</reference>
<feature type="compositionally biased region" description="Polar residues" evidence="1">
    <location>
        <begin position="220"/>
        <end position="239"/>
    </location>
</feature>
<dbReference type="EMBL" id="AYXG01000039">
    <property type="protein sequence ID" value="EWC63685.1"/>
    <property type="molecule type" value="Genomic_DNA"/>
</dbReference>
<dbReference type="eggNOG" id="COG1716">
    <property type="taxonomic scope" value="Bacteria"/>
</dbReference>
<keyword evidence="2" id="KW-0812">Transmembrane</keyword>
<dbReference type="RefSeq" id="WP_052020741.1">
    <property type="nucleotide sequence ID" value="NZ_AYXG01000039.1"/>
</dbReference>
<dbReference type="STRING" id="909613.UO65_0982"/>
<keyword evidence="2" id="KW-1133">Transmembrane helix</keyword>
<proteinExistence type="predicted"/>
<evidence type="ECO:0000313" key="4">
    <source>
        <dbReference type="Proteomes" id="UP000019277"/>
    </source>
</evidence>
<evidence type="ECO:0000256" key="1">
    <source>
        <dbReference type="SAM" id="MobiDB-lite"/>
    </source>
</evidence>
<gene>
    <name evidence="3" type="ORF">UO65_0982</name>
</gene>
<dbReference type="OrthoDB" id="5240729at2"/>
<feature type="region of interest" description="Disordered" evidence="1">
    <location>
        <begin position="430"/>
        <end position="460"/>
    </location>
</feature>
<dbReference type="Proteomes" id="UP000019277">
    <property type="component" value="Unassembled WGS sequence"/>
</dbReference>
<organism evidence="3 4">
    <name type="scientific">Actinokineospora spheciospongiae</name>
    <dbReference type="NCBI Taxonomy" id="909613"/>
    <lineage>
        <taxon>Bacteria</taxon>
        <taxon>Bacillati</taxon>
        <taxon>Actinomycetota</taxon>
        <taxon>Actinomycetes</taxon>
        <taxon>Pseudonocardiales</taxon>
        <taxon>Pseudonocardiaceae</taxon>
        <taxon>Actinokineospora</taxon>
    </lineage>
</organism>
<feature type="transmembrane region" description="Helical" evidence="2">
    <location>
        <begin position="362"/>
        <end position="385"/>
    </location>
</feature>
<evidence type="ECO:0000256" key="2">
    <source>
        <dbReference type="SAM" id="Phobius"/>
    </source>
</evidence>
<dbReference type="AlphaFoldDB" id="W7IRY8"/>
<name>W7IRY8_9PSEU</name>
<sequence>MKLDDFKVAVRPGPGLVGRFPTSVLLLAGDDRPDAGANAHDKLIGLFSDGAELGPRLEAMFAAPGPTESASVFAAVVETGERVHVYLHGPLEVSADSPTAELRVWGQPGGGLRRYDAPDGIGSLSIRGVGEQISTDTASLSLRNGLVSGGGLVLHRDGAEPPARPTEMAPMAAEHDAQASGNGGTGTMTAAPPAPPASQPMSQPMSQSGSQPAPQPVSHRMSQPMTRPTPVQSPPTGQVHTAAPSFTGGPPVFPTSGARPQPTRSGGTPDWLDQGNRSDTEAATGAPTPSYGSRIGARLISTAIVGGLATLLLGFVLPVGFAPLEDVYLSTFIGLGLLFVLGAVVWDFIFDTLQRRRSAKDWPVAFLLAQAVPEAALAYGAQTLLLPDGYVVDEVALAIDLGVVAVLISLGTLLLGKVPPTRKLLYRRTPATAGGSSTDGPGGFHSLPGSPTTAQSAGGSAANTPMVWGINCQQGHFNRPDARYCAACGTAMHGLTHEPRQGPRPPLGYLIGDDGASHVLDRDVVLGTAPHHDDKVRTGQAVALAVADGTGLLADSHADIALSEWDVTVVDRGHPQGTHVREPDSATWVRLAPGQPFTVASGSRIRLGSRDLAYHAANTR</sequence>
<evidence type="ECO:0008006" key="5">
    <source>
        <dbReference type="Google" id="ProtNLM"/>
    </source>
</evidence>
<feature type="transmembrane region" description="Helical" evidence="2">
    <location>
        <begin position="299"/>
        <end position="321"/>
    </location>
</feature>
<keyword evidence="4" id="KW-1185">Reference proteome</keyword>
<feature type="region of interest" description="Disordered" evidence="1">
    <location>
        <begin position="153"/>
        <end position="289"/>
    </location>
</feature>
<protein>
    <recommendedName>
        <fullName evidence="5">FHA domain-containing protein</fullName>
    </recommendedName>
</protein>
<accession>W7IRY8</accession>
<keyword evidence="2" id="KW-0472">Membrane</keyword>
<feature type="compositionally biased region" description="Polar residues" evidence="1">
    <location>
        <begin position="449"/>
        <end position="460"/>
    </location>
</feature>
<evidence type="ECO:0000313" key="3">
    <source>
        <dbReference type="EMBL" id="EWC63685.1"/>
    </source>
</evidence>
<feature type="transmembrane region" description="Helical" evidence="2">
    <location>
        <begin position="327"/>
        <end position="350"/>
    </location>
</feature>
<feature type="transmembrane region" description="Helical" evidence="2">
    <location>
        <begin position="397"/>
        <end position="418"/>
    </location>
</feature>
<comment type="caution">
    <text evidence="3">The sequence shown here is derived from an EMBL/GenBank/DDBJ whole genome shotgun (WGS) entry which is preliminary data.</text>
</comment>